<gene>
    <name evidence="1" type="ORF">E2C01_095619</name>
</gene>
<proteinExistence type="predicted"/>
<evidence type="ECO:0000313" key="1">
    <source>
        <dbReference type="EMBL" id="MPD00163.1"/>
    </source>
</evidence>
<organism evidence="1 2">
    <name type="scientific">Portunus trituberculatus</name>
    <name type="common">Swimming crab</name>
    <name type="synonym">Neptunus trituberculatus</name>
    <dbReference type="NCBI Taxonomy" id="210409"/>
    <lineage>
        <taxon>Eukaryota</taxon>
        <taxon>Metazoa</taxon>
        <taxon>Ecdysozoa</taxon>
        <taxon>Arthropoda</taxon>
        <taxon>Crustacea</taxon>
        <taxon>Multicrustacea</taxon>
        <taxon>Malacostraca</taxon>
        <taxon>Eumalacostraca</taxon>
        <taxon>Eucarida</taxon>
        <taxon>Decapoda</taxon>
        <taxon>Pleocyemata</taxon>
        <taxon>Brachyura</taxon>
        <taxon>Eubrachyura</taxon>
        <taxon>Portunoidea</taxon>
        <taxon>Portunidae</taxon>
        <taxon>Portuninae</taxon>
        <taxon>Portunus</taxon>
    </lineage>
</organism>
<reference evidence="1 2" key="1">
    <citation type="submission" date="2019-05" db="EMBL/GenBank/DDBJ databases">
        <title>Another draft genome of Portunus trituberculatus and its Hox gene families provides insights of decapod evolution.</title>
        <authorList>
            <person name="Jeong J.-H."/>
            <person name="Song I."/>
            <person name="Kim S."/>
            <person name="Choi T."/>
            <person name="Kim D."/>
            <person name="Ryu S."/>
            <person name="Kim W."/>
        </authorList>
    </citation>
    <scope>NUCLEOTIDE SEQUENCE [LARGE SCALE GENOMIC DNA]</scope>
    <source>
        <tissue evidence="1">Muscle</tissue>
    </source>
</reference>
<accession>A0A5B7JVR0</accession>
<protein>
    <submittedName>
        <fullName evidence="1">Uncharacterized protein</fullName>
    </submittedName>
</protein>
<comment type="caution">
    <text evidence="1">The sequence shown here is derived from an EMBL/GenBank/DDBJ whole genome shotgun (WGS) entry which is preliminary data.</text>
</comment>
<keyword evidence="2" id="KW-1185">Reference proteome</keyword>
<name>A0A5B7JVR0_PORTR</name>
<evidence type="ECO:0000313" key="2">
    <source>
        <dbReference type="Proteomes" id="UP000324222"/>
    </source>
</evidence>
<dbReference type="AlphaFoldDB" id="A0A5B7JVR0"/>
<sequence length="97" mass="10856">MCVCGSGGGEWGVAALRTPDSTTFFSSLPTASHPSIHFPHHLCRTTSLNHIQRRHTFHCPDSIPDSALRSFIWRRHGDSLTESRRDSKKGKTRKSGR</sequence>
<dbReference type="Proteomes" id="UP000324222">
    <property type="component" value="Unassembled WGS sequence"/>
</dbReference>
<dbReference type="EMBL" id="VSRR010121703">
    <property type="protein sequence ID" value="MPD00163.1"/>
    <property type="molecule type" value="Genomic_DNA"/>
</dbReference>